<sequence>MLLKVVVIAFFFIACTLASPLNNPIEICGTHISDEERAIVERDLKIYKLEPRSFNHSTTLNVYFHVIAADITMEAGWVLYSQIIKQMQILNDAFSNTGFTWKLVSVDRTINAEWFYNVTAEAYDLQLSMKKTLRKGTTPADLDVYTVGFPKSDTNGYSTYPWNKGENDGIVILHASLPWGAKRGYNLGQTLVHEVGHWGGLYHIFEGGCDGQGDMVNDTPPQARPFGGCPMGMDTCKGGGEDPIHNFMGITSCRNQFTPGQMARFKVMMAAYRGVYVPLVDLPTFSGSP</sequence>
<reference evidence="11 12" key="1">
    <citation type="submission" date="2014-02" db="EMBL/GenBank/DDBJ databases">
        <title>Transposable element dynamics among asymbiotic and ectomycorrhizal Amanita fungi.</title>
        <authorList>
            <consortium name="DOE Joint Genome Institute"/>
            <person name="Hess J."/>
            <person name="Skrede I."/>
            <person name="Wolfe B."/>
            <person name="LaButti K."/>
            <person name="Ohm R.A."/>
            <person name="Grigoriev I.V."/>
            <person name="Pringle A."/>
        </authorList>
    </citation>
    <scope>NUCLEOTIDE SEQUENCE [LARGE SCALE GENOMIC DNA]</scope>
    <source>
        <strain evidence="11 12">SKay4041</strain>
    </source>
</reference>
<dbReference type="PANTHER" id="PTHR47466">
    <property type="match status" value="1"/>
</dbReference>
<evidence type="ECO:0000256" key="9">
    <source>
        <dbReference type="SAM" id="SignalP"/>
    </source>
</evidence>
<dbReference type="PANTHER" id="PTHR47466:SF1">
    <property type="entry name" value="METALLOPROTEASE MEP1 (AFU_ORTHOLOGUE AFUA_1G07730)-RELATED"/>
    <property type="match status" value="1"/>
</dbReference>
<evidence type="ECO:0000259" key="10">
    <source>
        <dbReference type="Pfam" id="PF05572"/>
    </source>
</evidence>
<dbReference type="InterPro" id="IPR024079">
    <property type="entry name" value="MetalloPept_cat_dom_sf"/>
</dbReference>
<gene>
    <name evidence="11" type="ORF">AMATHDRAFT_86967</name>
</gene>
<keyword evidence="6" id="KW-0862">Zinc</keyword>
<dbReference type="GO" id="GO:0046872">
    <property type="term" value="F:metal ion binding"/>
    <property type="evidence" value="ECO:0007669"/>
    <property type="project" value="UniProtKB-KW"/>
</dbReference>
<evidence type="ECO:0000256" key="8">
    <source>
        <dbReference type="ARBA" id="ARBA00023157"/>
    </source>
</evidence>
<evidence type="ECO:0000256" key="6">
    <source>
        <dbReference type="ARBA" id="ARBA00022833"/>
    </source>
</evidence>
<evidence type="ECO:0000256" key="7">
    <source>
        <dbReference type="ARBA" id="ARBA00023049"/>
    </source>
</evidence>
<evidence type="ECO:0000313" key="12">
    <source>
        <dbReference type="Proteomes" id="UP000242287"/>
    </source>
</evidence>
<keyword evidence="2" id="KW-0645">Protease</keyword>
<evidence type="ECO:0000256" key="4">
    <source>
        <dbReference type="ARBA" id="ARBA00022729"/>
    </source>
</evidence>
<dbReference type="AlphaFoldDB" id="A0A2A9NK47"/>
<dbReference type="CDD" id="cd04275">
    <property type="entry name" value="ZnMc_pappalysin_like"/>
    <property type="match status" value="1"/>
</dbReference>
<feature type="chain" id="PRO_5013378324" description="Peptidase M43 pregnancy-associated plasma-A domain-containing protein" evidence="9">
    <location>
        <begin position="19"/>
        <end position="289"/>
    </location>
</feature>
<evidence type="ECO:0000256" key="3">
    <source>
        <dbReference type="ARBA" id="ARBA00022723"/>
    </source>
</evidence>
<name>A0A2A9NK47_9AGAR</name>
<proteinExistence type="inferred from homology"/>
<dbReference type="GO" id="GO:0008237">
    <property type="term" value="F:metallopeptidase activity"/>
    <property type="evidence" value="ECO:0007669"/>
    <property type="project" value="UniProtKB-KW"/>
</dbReference>
<keyword evidence="12" id="KW-1185">Reference proteome</keyword>
<dbReference type="GO" id="GO:0006508">
    <property type="term" value="P:proteolysis"/>
    <property type="evidence" value="ECO:0007669"/>
    <property type="project" value="UniProtKB-KW"/>
</dbReference>
<evidence type="ECO:0000256" key="5">
    <source>
        <dbReference type="ARBA" id="ARBA00022801"/>
    </source>
</evidence>
<keyword evidence="3" id="KW-0479">Metal-binding</keyword>
<dbReference type="Proteomes" id="UP000242287">
    <property type="component" value="Unassembled WGS sequence"/>
</dbReference>
<comment type="similarity">
    <text evidence="1">Belongs to the peptidase M43B family.</text>
</comment>
<dbReference type="Pfam" id="PF05572">
    <property type="entry name" value="Peptidase_M43"/>
    <property type="match status" value="1"/>
</dbReference>
<dbReference type="EMBL" id="KZ302055">
    <property type="protein sequence ID" value="PFH48627.1"/>
    <property type="molecule type" value="Genomic_DNA"/>
</dbReference>
<evidence type="ECO:0000313" key="11">
    <source>
        <dbReference type="EMBL" id="PFH48627.1"/>
    </source>
</evidence>
<dbReference type="Gene3D" id="3.40.390.10">
    <property type="entry name" value="Collagenase (Catalytic Domain)"/>
    <property type="match status" value="1"/>
</dbReference>
<protein>
    <recommendedName>
        <fullName evidence="10">Peptidase M43 pregnancy-associated plasma-A domain-containing protein</fullName>
    </recommendedName>
</protein>
<evidence type="ECO:0000256" key="1">
    <source>
        <dbReference type="ARBA" id="ARBA00008721"/>
    </source>
</evidence>
<keyword evidence="7" id="KW-0482">Metalloprotease</keyword>
<dbReference type="PROSITE" id="PS51257">
    <property type="entry name" value="PROKAR_LIPOPROTEIN"/>
    <property type="match status" value="1"/>
</dbReference>
<feature type="signal peptide" evidence="9">
    <location>
        <begin position="1"/>
        <end position="18"/>
    </location>
</feature>
<keyword evidence="5" id="KW-0378">Hydrolase</keyword>
<keyword evidence="8" id="KW-1015">Disulfide bond</keyword>
<keyword evidence="4 9" id="KW-0732">Signal</keyword>
<organism evidence="11 12">
    <name type="scientific">Amanita thiersii Skay4041</name>
    <dbReference type="NCBI Taxonomy" id="703135"/>
    <lineage>
        <taxon>Eukaryota</taxon>
        <taxon>Fungi</taxon>
        <taxon>Dikarya</taxon>
        <taxon>Basidiomycota</taxon>
        <taxon>Agaricomycotina</taxon>
        <taxon>Agaricomycetes</taxon>
        <taxon>Agaricomycetidae</taxon>
        <taxon>Agaricales</taxon>
        <taxon>Pluteineae</taxon>
        <taxon>Amanitaceae</taxon>
        <taxon>Amanita</taxon>
    </lineage>
</organism>
<dbReference type="OrthoDB" id="536211at2759"/>
<feature type="domain" description="Peptidase M43 pregnancy-associated plasma-A" evidence="10">
    <location>
        <begin position="186"/>
        <end position="268"/>
    </location>
</feature>
<dbReference type="InterPro" id="IPR008754">
    <property type="entry name" value="Peptidase_M43"/>
</dbReference>
<dbReference type="SUPFAM" id="SSF55486">
    <property type="entry name" value="Metalloproteases ('zincins'), catalytic domain"/>
    <property type="match status" value="1"/>
</dbReference>
<accession>A0A2A9NK47</accession>
<evidence type="ECO:0000256" key="2">
    <source>
        <dbReference type="ARBA" id="ARBA00022670"/>
    </source>
</evidence>